<organism evidence="4 5">
    <name type="scientific">Candidatus Limivivens merdigallinarum</name>
    <dbReference type="NCBI Taxonomy" id="2840859"/>
    <lineage>
        <taxon>Bacteria</taxon>
        <taxon>Bacillati</taxon>
        <taxon>Bacillota</taxon>
        <taxon>Clostridia</taxon>
        <taxon>Lachnospirales</taxon>
        <taxon>Lachnospiraceae</taxon>
        <taxon>Lachnospiraceae incertae sedis</taxon>
        <taxon>Candidatus Limivivens</taxon>
    </lineage>
</organism>
<dbReference type="PANTHER" id="PTHR12215">
    <property type="entry name" value="PHOSPHOPANTETHEINE TRANSFERASE"/>
    <property type="match status" value="1"/>
</dbReference>
<sequence length="211" mass="24587">MIYLLEQPQSLKNEEELIRLFPAKRREKFSRITNQRARSQGIWAYLLLCLGLGREYGIRKFPEVEVRPMGKPYLKEETEIYFNVSHSDEGILCAVSKDEVGADIQGRISWRESLVRRILAPAEREIVLQDPEKLTLVWTLKESYLKYQGTGIRSDLRILDLSEWAMGKRTEGDMRLWCTCEEEYAASVFSREPLSFCRVTEQEVMEGLSGR</sequence>
<proteinExistence type="inferred from homology"/>
<name>A0A9D1D1G8_9FIRM</name>
<reference evidence="4" key="2">
    <citation type="journal article" date="2021" name="PeerJ">
        <title>Extensive microbial diversity within the chicken gut microbiome revealed by metagenomics and culture.</title>
        <authorList>
            <person name="Gilroy R."/>
            <person name="Ravi A."/>
            <person name="Getino M."/>
            <person name="Pursley I."/>
            <person name="Horton D.L."/>
            <person name="Alikhan N.F."/>
            <person name="Baker D."/>
            <person name="Gharbi K."/>
            <person name="Hall N."/>
            <person name="Watson M."/>
            <person name="Adriaenssens E.M."/>
            <person name="Foster-Nyarko E."/>
            <person name="Jarju S."/>
            <person name="Secka A."/>
            <person name="Antonio M."/>
            <person name="Oren A."/>
            <person name="Chaudhuri R.R."/>
            <person name="La Ragione R."/>
            <person name="Hildebrand F."/>
            <person name="Pallen M.J."/>
        </authorList>
    </citation>
    <scope>NUCLEOTIDE SEQUENCE</scope>
    <source>
        <strain evidence="4">ChiSjej3B21-11622</strain>
    </source>
</reference>
<evidence type="ECO:0000313" key="5">
    <source>
        <dbReference type="Proteomes" id="UP000886886"/>
    </source>
</evidence>
<dbReference type="Pfam" id="PF01648">
    <property type="entry name" value="ACPS"/>
    <property type="match status" value="1"/>
</dbReference>
<dbReference type="GO" id="GO:0005829">
    <property type="term" value="C:cytosol"/>
    <property type="evidence" value="ECO:0007669"/>
    <property type="project" value="TreeGrafter"/>
</dbReference>
<evidence type="ECO:0000313" key="4">
    <source>
        <dbReference type="EMBL" id="HIQ96588.1"/>
    </source>
</evidence>
<dbReference type="EMBL" id="DVFT01000127">
    <property type="protein sequence ID" value="HIQ96588.1"/>
    <property type="molecule type" value="Genomic_DNA"/>
</dbReference>
<dbReference type="Proteomes" id="UP000886886">
    <property type="component" value="Unassembled WGS sequence"/>
</dbReference>
<protein>
    <submittedName>
        <fullName evidence="4">4'-phosphopantetheinyl transferase superfamily protein</fullName>
    </submittedName>
</protein>
<dbReference type="InterPro" id="IPR008278">
    <property type="entry name" value="4-PPantetheinyl_Trfase_dom"/>
</dbReference>
<evidence type="ECO:0000259" key="3">
    <source>
        <dbReference type="Pfam" id="PF01648"/>
    </source>
</evidence>
<evidence type="ECO:0000256" key="2">
    <source>
        <dbReference type="ARBA" id="ARBA00022679"/>
    </source>
</evidence>
<dbReference type="Gene3D" id="3.90.470.20">
    <property type="entry name" value="4'-phosphopantetheinyl transferase domain"/>
    <property type="match status" value="1"/>
</dbReference>
<reference evidence="4" key="1">
    <citation type="submission" date="2020-10" db="EMBL/GenBank/DDBJ databases">
        <authorList>
            <person name="Gilroy R."/>
        </authorList>
    </citation>
    <scope>NUCLEOTIDE SEQUENCE</scope>
    <source>
        <strain evidence="4">ChiSjej3B21-11622</strain>
    </source>
</reference>
<dbReference type="AlphaFoldDB" id="A0A9D1D1G8"/>
<dbReference type="GO" id="GO:0019878">
    <property type="term" value="P:lysine biosynthetic process via aminoadipic acid"/>
    <property type="evidence" value="ECO:0007669"/>
    <property type="project" value="TreeGrafter"/>
</dbReference>
<dbReference type="InterPro" id="IPR037143">
    <property type="entry name" value="4-PPantetheinyl_Trfase_dom_sf"/>
</dbReference>
<dbReference type="InterPro" id="IPR050559">
    <property type="entry name" value="P-Pant_transferase_sf"/>
</dbReference>
<dbReference type="GO" id="GO:0008897">
    <property type="term" value="F:holo-[acyl-carrier-protein] synthase activity"/>
    <property type="evidence" value="ECO:0007669"/>
    <property type="project" value="InterPro"/>
</dbReference>
<dbReference type="PANTHER" id="PTHR12215:SF10">
    <property type="entry name" value="L-AMINOADIPATE-SEMIALDEHYDE DEHYDROGENASE-PHOSPHOPANTETHEINYL TRANSFERASE"/>
    <property type="match status" value="1"/>
</dbReference>
<feature type="domain" description="4'-phosphopantetheinyl transferase" evidence="3">
    <location>
        <begin position="100"/>
        <end position="172"/>
    </location>
</feature>
<accession>A0A9D1D1G8</accession>
<keyword evidence="2 4" id="KW-0808">Transferase</keyword>
<comment type="caution">
    <text evidence="4">The sequence shown here is derived from an EMBL/GenBank/DDBJ whole genome shotgun (WGS) entry which is preliminary data.</text>
</comment>
<dbReference type="SUPFAM" id="SSF56214">
    <property type="entry name" value="4'-phosphopantetheinyl transferase"/>
    <property type="match status" value="2"/>
</dbReference>
<gene>
    <name evidence="4" type="ORF">IAB26_08495</name>
</gene>
<comment type="similarity">
    <text evidence="1">Belongs to the P-Pant transferase superfamily. Gsp/Sfp/HetI/AcpT family.</text>
</comment>
<dbReference type="GO" id="GO:0000287">
    <property type="term" value="F:magnesium ion binding"/>
    <property type="evidence" value="ECO:0007669"/>
    <property type="project" value="InterPro"/>
</dbReference>
<evidence type="ECO:0000256" key="1">
    <source>
        <dbReference type="ARBA" id="ARBA00010990"/>
    </source>
</evidence>